<comment type="caution">
    <text evidence="2">The sequence shown here is derived from an EMBL/GenBank/DDBJ whole genome shotgun (WGS) entry which is preliminary data.</text>
</comment>
<dbReference type="OrthoDB" id="288357at2759"/>
<dbReference type="PANTHER" id="PTHR19308">
    <property type="entry name" value="PHOSPHATIDYLCHOLINE TRANSFER PROTEIN"/>
    <property type="match status" value="1"/>
</dbReference>
<dbReference type="InterPro" id="IPR051213">
    <property type="entry name" value="START_lipid_transfer"/>
</dbReference>
<feature type="domain" description="START" evidence="1">
    <location>
        <begin position="112"/>
        <end position="322"/>
    </location>
</feature>
<dbReference type="Pfam" id="PF01852">
    <property type="entry name" value="START"/>
    <property type="match status" value="1"/>
</dbReference>
<dbReference type="AlphaFoldDB" id="A0A8S1QFV8"/>
<evidence type="ECO:0000259" key="1">
    <source>
        <dbReference type="PROSITE" id="PS50848"/>
    </source>
</evidence>
<evidence type="ECO:0000313" key="2">
    <source>
        <dbReference type="EMBL" id="CAD8113480.1"/>
    </source>
</evidence>
<dbReference type="PROSITE" id="PS50848">
    <property type="entry name" value="START"/>
    <property type="match status" value="1"/>
</dbReference>
<name>A0A8S1QFV8_9CILI</name>
<reference evidence="2" key="1">
    <citation type="submission" date="2021-01" db="EMBL/GenBank/DDBJ databases">
        <authorList>
            <consortium name="Genoscope - CEA"/>
            <person name="William W."/>
        </authorList>
    </citation>
    <scope>NUCLEOTIDE SEQUENCE</scope>
</reference>
<accession>A0A8S1QFV8</accession>
<dbReference type="GO" id="GO:0008289">
    <property type="term" value="F:lipid binding"/>
    <property type="evidence" value="ECO:0007669"/>
    <property type="project" value="InterPro"/>
</dbReference>
<dbReference type="PANTHER" id="PTHR19308:SF56">
    <property type="entry name" value="START DOMAIN-CONTAINING PROTEIN"/>
    <property type="match status" value="1"/>
</dbReference>
<protein>
    <recommendedName>
        <fullName evidence="1">START domain-containing protein</fullName>
    </recommendedName>
</protein>
<proteinExistence type="predicted"/>
<keyword evidence="3" id="KW-1185">Reference proteome</keyword>
<organism evidence="2 3">
    <name type="scientific">Paramecium sonneborni</name>
    <dbReference type="NCBI Taxonomy" id="65129"/>
    <lineage>
        <taxon>Eukaryota</taxon>
        <taxon>Sar</taxon>
        <taxon>Alveolata</taxon>
        <taxon>Ciliophora</taxon>
        <taxon>Intramacronucleata</taxon>
        <taxon>Oligohymenophorea</taxon>
        <taxon>Peniculida</taxon>
        <taxon>Parameciidae</taxon>
        <taxon>Paramecium</taxon>
    </lineage>
</organism>
<dbReference type="EMBL" id="CAJJDN010000103">
    <property type="protein sequence ID" value="CAD8113480.1"/>
    <property type="molecule type" value="Genomic_DNA"/>
</dbReference>
<sequence>MGNNLCLGKRSNKKKNDLEHQMFMQEIDYQLDKLKEIPYRQYQPPEYEKKTIIDLLQVIDIRSTHQSIIEQEQEKEVENVDEAKPDQFNQYQELGKEIITQIQQKIQEFPQDEKNWSLLLDDTKSPHFLRLFIRQIQLPDGNKINATFSQFIVPCKAERFIQFMGDFKDQIKLDNRIDQFKCIKKHPEKQEQLIYLSYKSVSIVSARDFIYFKKTEQIDKDNDIWCDASRSIIDNSICPIQNKIVRGNIQLSGYVIQPLRNVMKQEYFSQRFSTIVFKVESYSIVQLCSECDFKLSVPLYLAKGQVKQEMANYINLVYRSLL</sequence>
<evidence type="ECO:0000313" key="3">
    <source>
        <dbReference type="Proteomes" id="UP000692954"/>
    </source>
</evidence>
<dbReference type="Proteomes" id="UP000692954">
    <property type="component" value="Unassembled WGS sequence"/>
</dbReference>
<dbReference type="InterPro" id="IPR002913">
    <property type="entry name" value="START_lipid-bd_dom"/>
</dbReference>
<gene>
    <name evidence="2" type="ORF">PSON_ATCC_30995.1.T1030142</name>
</gene>